<evidence type="ECO:0000256" key="2">
    <source>
        <dbReference type="SAM" id="Phobius"/>
    </source>
</evidence>
<feature type="compositionally biased region" description="Basic and acidic residues" evidence="1">
    <location>
        <begin position="266"/>
        <end position="278"/>
    </location>
</feature>
<keyword evidence="2" id="KW-0812">Transmembrane</keyword>
<feature type="signal peptide" evidence="3">
    <location>
        <begin position="1"/>
        <end position="27"/>
    </location>
</feature>
<proteinExistence type="predicted"/>
<dbReference type="Proteomes" id="UP001195914">
    <property type="component" value="Unassembled WGS sequence"/>
</dbReference>
<feature type="transmembrane region" description="Helical" evidence="2">
    <location>
        <begin position="987"/>
        <end position="1011"/>
    </location>
</feature>
<feature type="region of interest" description="Disordered" evidence="1">
    <location>
        <begin position="154"/>
        <end position="174"/>
    </location>
</feature>
<feature type="compositionally biased region" description="Polar residues" evidence="1">
    <location>
        <begin position="205"/>
        <end position="221"/>
    </location>
</feature>
<keyword evidence="2" id="KW-1133">Transmembrane helix</keyword>
<keyword evidence="5" id="KW-1185">Reference proteome</keyword>
<dbReference type="EMBL" id="JAHBMH010000044">
    <property type="protein sequence ID" value="KAK1936139.1"/>
    <property type="molecule type" value="Genomic_DNA"/>
</dbReference>
<feature type="region of interest" description="Disordered" evidence="1">
    <location>
        <begin position="621"/>
        <end position="640"/>
    </location>
</feature>
<dbReference type="AlphaFoldDB" id="A0AAD9GCZ2"/>
<feature type="region of interest" description="Disordered" evidence="1">
    <location>
        <begin position="202"/>
        <end position="423"/>
    </location>
</feature>
<organism evidence="4 5">
    <name type="scientific">Babesia divergens</name>
    <dbReference type="NCBI Taxonomy" id="32595"/>
    <lineage>
        <taxon>Eukaryota</taxon>
        <taxon>Sar</taxon>
        <taxon>Alveolata</taxon>
        <taxon>Apicomplexa</taxon>
        <taxon>Aconoidasida</taxon>
        <taxon>Piroplasmida</taxon>
        <taxon>Babesiidae</taxon>
        <taxon>Babesia</taxon>
    </lineage>
</organism>
<sequence>MARPEVSRHVKAVLICTLLLHVSFIFGTRVGDEASERYIIARMFKLVYDLPMEINRKLGLEVSTVNIPKFSNLLWGTRQIRVDPDVVQIFVLYSNNIQKPPKVRRQTPEGLYECLKPILKAKVSQINELSIKSGGRWSEPEGKYDRAAVAIDNGTPSPLVDPNEDVAPDSHKDSAMHTLRTLRLASKKVKLINMVRAASVKHQNENTAKQGRLADSSNNIMPGSANEGAVKVPDSMQGDGITSVSSRSDDTLSARRGDSPPPSDSEDGKNKDTNRGQMEEFAEQTDPVVPTETEGQPQSGRGFSQNRGGQARHREGPLSTDKLAFDSSMAPGRVRSISIGEDERLIAAPQPGAERPKFPLLSNRYVPGGSEISGSVSPSLSTRSSVSSMSGGLGYESSSESEEDITTGDERESLSMAESNSQGLASKLVKESVVKVQDKSKFPHKKMTKIKKGVASAVKTLAKQINPKHNDRATTSSAITYRAKKGCSDVEEGVKAPVKAKDDDSIKGATAFRRDDRLRRAVLRRRINPSYVKTSRDSSQTRSPKINKELFTPATAHADIPPTVSVQPPPYDGVAETDSDFTDISELSQPDPSIPPCCHRGHSEGSCSCVSADNMIATGVADSKGASNDTSDEPYSNKALHSSPYEVIGSKSLPDNDDTYIYPDQQESSSRTLYEENAGIYGYRSVIYNPRDRDTLNKLIESHEMDQSFHEYAKSRYRVWERMLKDILRYLCDIEHFWDDEYLYDNDDSLVADIVDWHDPGPYSTYFPQDMVLQTSDRFITVEFEDNKRRVVKVAHQRYGGWFEPQVMIIFKSKSQLHRDIGWSLSNKSRIGDTGALGNISEKVHRFVAPVDQEEVYLDVTATGRLKRFPLWYYMYMKTSITIEDSVTPLTFSKVYRGFEFYTKSKGLQVDELACDVDKVERIAMALKPQIPVCPTQWMDLLGDVERGDAVGAFQEAYMNLLADMDVIFSGGDILLVPAFVKSRKTLFGGIITFVCLSILVTLLSLVSVFVMLTKSIAPTNRYAVTSYFVFWDMARFFGWMYRQPTRI</sequence>
<reference evidence="4" key="2">
    <citation type="submission" date="2021-05" db="EMBL/GenBank/DDBJ databases">
        <authorList>
            <person name="Pain A."/>
        </authorList>
    </citation>
    <scope>NUCLEOTIDE SEQUENCE</scope>
    <source>
        <strain evidence="4">1802A</strain>
    </source>
</reference>
<evidence type="ECO:0000313" key="5">
    <source>
        <dbReference type="Proteomes" id="UP001195914"/>
    </source>
</evidence>
<feature type="compositionally biased region" description="Polar residues" evidence="1">
    <location>
        <begin position="293"/>
        <end position="308"/>
    </location>
</feature>
<feature type="chain" id="PRO_5042131037" evidence="3">
    <location>
        <begin position="28"/>
        <end position="1048"/>
    </location>
</feature>
<feature type="compositionally biased region" description="Low complexity" evidence="1">
    <location>
        <begin position="373"/>
        <end position="398"/>
    </location>
</feature>
<keyword evidence="3" id="KW-0732">Signal</keyword>
<evidence type="ECO:0000313" key="4">
    <source>
        <dbReference type="EMBL" id="KAK1936139.1"/>
    </source>
</evidence>
<comment type="caution">
    <text evidence="4">The sequence shown here is derived from an EMBL/GenBank/DDBJ whole genome shotgun (WGS) entry which is preliminary data.</text>
</comment>
<feature type="compositionally biased region" description="Basic and acidic residues" evidence="1">
    <location>
        <begin position="247"/>
        <end position="258"/>
    </location>
</feature>
<name>A0AAD9GCZ2_BABDI</name>
<evidence type="ECO:0000256" key="1">
    <source>
        <dbReference type="SAM" id="MobiDB-lite"/>
    </source>
</evidence>
<protein>
    <submittedName>
        <fullName evidence="4">Uncharacterized protein</fullName>
    </submittedName>
</protein>
<evidence type="ECO:0000256" key="3">
    <source>
        <dbReference type="SAM" id="SignalP"/>
    </source>
</evidence>
<reference evidence="4" key="1">
    <citation type="journal article" date="2014" name="Nucleic Acids Res.">
        <title>The evolutionary dynamics of variant antigen genes in Babesia reveal a history of genomic innovation underlying host-parasite interaction.</title>
        <authorList>
            <person name="Jackson A.P."/>
            <person name="Otto T.D."/>
            <person name="Darby A."/>
            <person name="Ramaprasad A."/>
            <person name="Xia D."/>
            <person name="Echaide I.E."/>
            <person name="Farber M."/>
            <person name="Gahlot S."/>
            <person name="Gamble J."/>
            <person name="Gupta D."/>
            <person name="Gupta Y."/>
            <person name="Jackson L."/>
            <person name="Malandrin L."/>
            <person name="Malas T.B."/>
            <person name="Moussa E."/>
            <person name="Nair M."/>
            <person name="Reid A.J."/>
            <person name="Sanders M."/>
            <person name="Sharma J."/>
            <person name="Tracey A."/>
            <person name="Quail M.A."/>
            <person name="Weir W."/>
            <person name="Wastling J.M."/>
            <person name="Hall N."/>
            <person name="Willadsen P."/>
            <person name="Lingelbach K."/>
            <person name="Shiels B."/>
            <person name="Tait A."/>
            <person name="Berriman M."/>
            <person name="Allred D.R."/>
            <person name="Pain A."/>
        </authorList>
    </citation>
    <scope>NUCLEOTIDE SEQUENCE</scope>
    <source>
        <strain evidence="4">1802A</strain>
    </source>
</reference>
<keyword evidence="2" id="KW-0472">Membrane</keyword>
<gene>
    <name evidence="4" type="ORF">X943_001620</name>
</gene>
<accession>A0AAD9GCZ2</accession>